<sequence>MGDRLNFEDDGPSVSTTGTLPILTVDETVLATNATGDFSSNFSAVFGADGMGATPASYALAAGSEGMDSLLVDTASGHNVFLRTEAGVVVGREGTDATDAITGDIVFTVSVSAAGVVTLDQQRAVVHDDVTDHDESTSPATLAAGMVILTGTATDGDGDTASAALNIGDRLNFEDDGPSLAVGNLVGTGTVLPQIGYWTGSFGADGASAAGLDISLTGFTLVRPDSSTTTGTYTFGELPLSPDGTGAYLFGGTLTGDFDNNPGTANTSVDFTLTAYANGTYALDLVQGFSSTVTTSTASGGLGAGGPDPVQTLYIPPPPATPTETVVFFSAKPLAADADILTGIGIGAPDPTEAQLQTVPLPGYIDPRSMNVSTSGIGVDNNLLQGYGTAATEAADESFVANPLSLVSSMEVFVDNSVGGYTHSDGEILYYKVFYEDGTDSNNVLVTTDLGLANKGQPVSFVVSGGGKMIDAIQLTMAYGEIKVPEIRFTTLVESLANDVKLDFSATLTDKDGDTATDLFSADLYANEIAGLFDFILVGAAAEQDAFNIDLQTAKNDYHVSGFDTATDKLVLIGDATAVVTNIDNSGADSIVTITETGAQVTTVTVVGVDLLGSHVAFG</sequence>
<evidence type="ECO:0000313" key="3">
    <source>
        <dbReference type="Proteomes" id="UP000521868"/>
    </source>
</evidence>
<name>A0A7X6DG95_9BURK</name>
<comment type="caution">
    <text evidence="2">The sequence shown here is derived from an EMBL/GenBank/DDBJ whole genome shotgun (WGS) entry which is preliminary data.</text>
</comment>
<dbReference type="Pfam" id="PF19116">
    <property type="entry name" value="DUF5801"/>
    <property type="match status" value="1"/>
</dbReference>
<protein>
    <recommendedName>
        <fullName evidence="1">DUF5801 domain-containing protein</fullName>
    </recommendedName>
</protein>
<dbReference type="Proteomes" id="UP000521868">
    <property type="component" value="Unassembled WGS sequence"/>
</dbReference>
<proteinExistence type="predicted"/>
<feature type="domain" description="DUF5801" evidence="1">
    <location>
        <begin position="23"/>
        <end position="168"/>
    </location>
</feature>
<reference evidence="2 3" key="1">
    <citation type="journal article" date="2020" name="Nature">
        <title>Bacterial chemolithoautotrophy via manganese oxidation.</title>
        <authorList>
            <person name="Yu H."/>
            <person name="Leadbetter J.R."/>
        </authorList>
    </citation>
    <scope>NUCLEOTIDE SEQUENCE [LARGE SCALE GENOMIC DNA]</scope>
    <source>
        <strain evidence="2 3">RBP-1</strain>
    </source>
</reference>
<evidence type="ECO:0000313" key="2">
    <source>
        <dbReference type="EMBL" id="NKE66620.1"/>
    </source>
</evidence>
<organism evidence="2 3">
    <name type="scientific">Ramlibacter lithotrophicus</name>
    <dbReference type="NCBI Taxonomy" id="2606681"/>
    <lineage>
        <taxon>Bacteria</taxon>
        <taxon>Pseudomonadati</taxon>
        <taxon>Pseudomonadota</taxon>
        <taxon>Betaproteobacteria</taxon>
        <taxon>Burkholderiales</taxon>
        <taxon>Comamonadaceae</taxon>
        <taxon>Ramlibacter</taxon>
    </lineage>
</organism>
<dbReference type="AlphaFoldDB" id="A0A7X6DG95"/>
<gene>
    <name evidence="2" type="ORF">RAMLITH_12370</name>
</gene>
<keyword evidence="3" id="KW-1185">Reference proteome</keyword>
<accession>A0A7X6DG95</accession>
<dbReference type="InterPro" id="IPR043824">
    <property type="entry name" value="DUF5801"/>
</dbReference>
<evidence type="ECO:0000259" key="1">
    <source>
        <dbReference type="Pfam" id="PF19116"/>
    </source>
</evidence>
<dbReference type="EMBL" id="VTOX01000003">
    <property type="protein sequence ID" value="NKE66620.1"/>
    <property type="molecule type" value="Genomic_DNA"/>
</dbReference>